<gene>
    <name evidence="2" type="ORF">TBH_C0332</name>
</gene>
<dbReference type="OrthoDB" id="9812260at2"/>
<dbReference type="SUPFAM" id="SSF56281">
    <property type="entry name" value="Metallo-hydrolase/oxidoreductase"/>
    <property type="match status" value="1"/>
</dbReference>
<feature type="domain" description="Metallo-beta-lactamase" evidence="1">
    <location>
        <begin position="24"/>
        <end position="216"/>
    </location>
</feature>
<dbReference type="Proteomes" id="UP000031631">
    <property type="component" value="Chromosome"/>
</dbReference>
<evidence type="ECO:0000313" key="2">
    <source>
        <dbReference type="EMBL" id="BAO43278.1"/>
    </source>
</evidence>
<dbReference type="Pfam" id="PF19583">
    <property type="entry name" value="ODP"/>
    <property type="match status" value="1"/>
</dbReference>
<dbReference type="PANTHER" id="PTHR43041">
    <property type="entry name" value="HYDROLASE, METALLO-BETA-LACTAMASE SUPERFAMILY"/>
    <property type="match status" value="1"/>
</dbReference>
<dbReference type="PANTHER" id="PTHR43041:SF1">
    <property type="entry name" value="METALLO-BETA-LACTAMASE DOMAIN-CONTAINING PROTEIN"/>
    <property type="match status" value="1"/>
</dbReference>
<dbReference type="InterPro" id="IPR045761">
    <property type="entry name" value="ODP_dom"/>
</dbReference>
<sequence length="250" mass="28207">MELYNDGRHICVAFRNLVKGEAVQANQFFIVDNEHAALIDPGGELTYTALFMAMSEYINVKNLDYVVASHQDPDIVASLNKWMVGTDAKVVVPALWERFIPHFTRPGKTEGRLLAIPDEGVNLQLGGITLKALPAHFMHAEGNFQFYDPVSKILFSGDLGANLCPVEDLDKPVTQLKEVLPYMEGFHKRYINGNKVCRFWANMVRGLDIDMIVPQHGRALTGVAIEQFIRWIEQLECGVDLMTQDNYRIP</sequence>
<reference evidence="2 3" key="1">
    <citation type="journal article" date="2014" name="PLoS ONE">
        <title>Physiological and genomic features of a novel sulfur-oxidizing gammaproteobacterium belonging to a previously uncultivated symbiotic lineage isolated from a hydrothermal vent.</title>
        <authorList>
            <person name="Nunoura T."/>
            <person name="Takaki Y."/>
            <person name="Kazama H."/>
            <person name="Kakuta J."/>
            <person name="Shimamura S."/>
            <person name="Makita H."/>
            <person name="Hirai M."/>
            <person name="Miyazaki M."/>
            <person name="Takai K."/>
        </authorList>
    </citation>
    <scope>NUCLEOTIDE SEQUENCE [LARGE SCALE GENOMIC DNA]</scope>
    <source>
        <strain evidence="2 3">Hiromi1</strain>
    </source>
</reference>
<dbReference type="EMBL" id="AP012273">
    <property type="protein sequence ID" value="BAO43278.1"/>
    <property type="molecule type" value="Genomic_DNA"/>
</dbReference>
<dbReference type="Gene3D" id="3.60.15.10">
    <property type="entry name" value="Ribonuclease Z/Hydroxyacylglutathione hydrolase-like"/>
    <property type="match status" value="1"/>
</dbReference>
<dbReference type="KEGG" id="tbn:TBH_C0332"/>
<proteinExistence type="predicted"/>
<evidence type="ECO:0000259" key="1">
    <source>
        <dbReference type="SMART" id="SM00849"/>
    </source>
</evidence>
<evidence type="ECO:0000313" key="3">
    <source>
        <dbReference type="Proteomes" id="UP000031631"/>
    </source>
</evidence>
<dbReference type="RefSeq" id="WP_041064781.1">
    <property type="nucleotide sequence ID" value="NZ_AP012273.1"/>
</dbReference>
<dbReference type="InterPro" id="IPR001279">
    <property type="entry name" value="Metallo-B-lactamas"/>
</dbReference>
<organism evidence="2 3">
    <name type="scientific">Thiolapillus brandeum</name>
    <dbReference type="NCBI Taxonomy" id="1076588"/>
    <lineage>
        <taxon>Bacteria</taxon>
        <taxon>Pseudomonadati</taxon>
        <taxon>Pseudomonadota</taxon>
        <taxon>Gammaproteobacteria</taxon>
        <taxon>Chromatiales</taxon>
        <taxon>Sedimenticolaceae</taxon>
        <taxon>Thiolapillus</taxon>
    </lineage>
</organism>
<dbReference type="InterPro" id="IPR036866">
    <property type="entry name" value="RibonucZ/Hydroxyglut_hydro"/>
</dbReference>
<dbReference type="AlphaFoldDB" id="A0A7U6GGL8"/>
<accession>A0A7U6GGL8</accession>
<protein>
    <submittedName>
        <fullName evidence="2">Beta-lactamase domain protein</fullName>
    </submittedName>
</protein>
<name>A0A7U6GGL8_9GAMM</name>
<dbReference type="CDD" id="cd07709">
    <property type="entry name" value="flavodiiron_proteins_MBL-fold"/>
    <property type="match status" value="1"/>
</dbReference>
<dbReference type="SMART" id="SM00849">
    <property type="entry name" value="Lactamase_B"/>
    <property type="match status" value="1"/>
</dbReference>
<keyword evidence="3" id="KW-1185">Reference proteome</keyword>